<dbReference type="Pfam" id="PF09922">
    <property type="entry name" value="LiaF-like_C"/>
    <property type="match status" value="1"/>
</dbReference>
<dbReference type="Proteomes" id="UP000533598">
    <property type="component" value="Unassembled WGS sequence"/>
</dbReference>
<accession>A0A7W7C8A2</accession>
<dbReference type="PANTHER" id="PTHR40763:SF5">
    <property type="entry name" value="MEMBRANE PROTEIN"/>
    <property type="match status" value="1"/>
</dbReference>
<feature type="domain" description="Cell wall-active antibiotics response LiaF-like C-terminal" evidence="2">
    <location>
        <begin position="90"/>
        <end position="144"/>
    </location>
</feature>
<evidence type="ECO:0008006" key="5">
    <source>
        <dbReference type="Google" id="ProtNLM"/>
    </source>
</evidence>
<keyword evidence="4" id="KW-1185">Reference proteome</keyword>
<evidence type="ECO:0000313" key="3">
    <source>
        <dbReference type="EMBL" id="MBB4675211.1"/>
    </source>
</evidence>
<reference evidence="3 4" key="1">
    <citation type="submission" date="2020-08" db="EMBL/GenBank/DDBJ databases">
        <title>Sequencing the genomes of 1000 actinobacteria strains.</title>
        <authorList>
            <person name="Klenk H.-P."/>
        </authorList>
    </citation>
    <scope>NUCLEOTIDE SEQUENCE [LARGE SCALE GENOMIC DNA]</scope>
    <source>
        <strain evidence="3 4">DSM 44230</strain>
    </source>
</reference>
<organism evidence="3 4">
    <name type="scientific">Crossiella cryophila</name>
    <dbReference type="NCBI Taxonomy" id="43355"/>
    <lineage>
        <taxon>Bacteria</taxon>
        <taxon>Bacillati</taxon>
        <taxon>Actinomycetota</taxon>
        <taxon>Actinomycetes</taxon>
        <taxon>Pseudonocardiales</taxon>
        <taxon>Pseudonocardiaceae</taxon>
        <taxon>Crossiella</taxon>
    </lineage>
</organism>
<name>A0A7W7C8A2_9PSEU</name>
<dbReference type="AlphaFoldDB" id="A0A7W7C8A2"/>
<dbReference type="InterPro" id="IPR024425">
    <property type="entry name" value="LiaF-like_C"/>
</dbReference>
<dbReference type="EMBL" id="JACHMH010000001">
    <property type="protein sequence ID" value="MBB4675211.1"/>
    <property type="molecule type" value="Genomic_DNA"/>
</dbReference>
<sequence>MTQPPLESALDLVKTRAQTTLERAVGEGRLTLDEFTAKVDLVFQAPDEAGVRAVVDTLPAPLTPVSTVVSRQSIFDDVARSGRFALPTGATVSSFFGDVELDLRQAVITDPLVEVHTWTWFGDIEVTVPEGVEVEVKSGLVFGDEVVELADVPPVPGAPKIRIKAWTTFGDVRVVSAA</sequence>
<dbReference type="InterPro" id="IPR012551">
    <property type="entry name" value="DUF1707_SHOCT-like"/>
</dbReference>
<evidence type="ECO:0000313" key="4">
    <source>
        <dbReference type="Proteomes" id="UP000533598"/>
    </source>
</evidence>
<comment type="caution">
    <text evidence="3">The sequence shown here is derived from an EMBL/GenBank/DDBJ whole genome shotgun (WGS) entry which is preliminary data.</text>
</comment>
<dbReference type="PANTHER" id="PTHR40763">
    <property type="entry name" value="MEMBRANE PROTEIN-RELATED"/>
    <property type="match status" value="1"/>
</dbReference>
<dbReference type="RefSeq" id="WP_185001223.1">
    <property type="nucleotide sequence ID" value="NZ_BAAAUI010000053.1"/>
</dbReference>
<proteinExistence type="predicted"/>
<gene>
    <name evidence="3" type="ORF">HNR67_001329</name>
</gene>
<dbReference type="Pfam" id="PF08044">
    <property type="entry name" value="DUF1707"/>
    <property type="match status" value="1"/>
</dbReference>
<evidence type="ECO:0000259" key="1">
    <source>
        <dbReference type="Pfam" id="PF08044"/>
    </source>
</evidence>
<evidence type="ECO:0000259" key="2">
    <source>
        <dbReference type="Pfam" id="PF09922"/>
    </source>
</evidence>
<protein>
    <recommendedName>
        <fullName evidence="5">Cell wall-active antibiotics response LiaF-like C-terminal domain-containing protein</fullName>
    </recommendedName>
</protein>
<feature type="domain" description="DUF1707" evidence="1">
    <location>
        <begin position="15"/>
        <end position="59"/>
    </location>
</feature>